<evidence type="ECO:0000313" key="12">
    <source>
        <dbReference type="Proteomes" id="UP001209229"/>
    </source>
</evidence>
<keyword evidence="12" id="KW-1185">Reference proteome</keyword>
<feature type="binding site" evidence="10">
    <location>
        <position position="31"/>
    </location>
    <ligand>
        <name>Zn(2+)</name>
        <dbReference type="ChEBI" id="CHEBI:29105"/>
    </ligand>
</feature>
<comment type="cofactor">
    <cofactor evidence="8 10">
        <name>Zn(2+)</name>
        <dbReference type="ChEBI" id="CHEBI:29105"/>
    </cofactor>
    <text evidence="8 10">Binds 1 zinc ion per subunit.</text>
</comment>
<evidence type="ECO:0000256" key="6">
    <source>
        <dbReference type="ARBA" id="ARBA00023239"/>
    </source>
</evidence>
<evidence type="ECO:0000256" key="3">
    <source>
        <dbReference type="ARBA" id="ARBA00018141"/>
    </source>
</evidence>
<feature type="binding site" evidence="10">
    <location>
        <position position="29"/>
    </location>
    <ligand>
        <name>Zn(2+)</name>
        <dbReference type="ChEBI" id="CHEBI:29105"/>
    </ligand>
</feature>
<dbReference type="PANTHER" id="PTHR12589:SF7">
    <property type="entry name" value="6-PYRUVOYL TETRAHYDROBIOPTERIN SYNTHASE"/>
    <property type="match status" value="1"/>
</dbReference>
<keyword evidence="4 8" id="KW-0479">Metal-binding</keyword>
<dbReference type="EMBL" id="JAPDPJ010000024">
    <property type="protein sequence ID" value="MCW3787154.1"/>
    <property type="molecule type" value="Genomic_DNA"/>
</dbReference>
<keyword evidence="6 8" id="KW-0456">Lyase</keyword>
<comment type="catalytic activity">
    <reaction evidence="7 8">
        <text>7,8-dihydroneopterin 3'-triphosphate + H2O = 6-carboxy-5,6,7,8-tetrahydropterin + triphosphate + acetaldehyde + 2 H(+)</text>
        <dbReference type="Rhea" id="RHEA:27966"/>
        <dbReference type="ChEBI" id="CHEBI:15343"/>
        <dbReference type="ChEBI" id="CHEBI:15377"/>
        <dbReference type="ChEBI" id="CHEBI:15378"/>
        <dbReference type="ChEBI" id="CHEBI:18036"/>
        <dbReference type="ChEBI" id="CHEBI:58462"/>
        <dbReference type="ChEBI" id="CHEBI:61032"/>
        <dbReference type="EC" id="4.1.2.50"/>
    </reaction>
</comment>
<evidence type="ECO:0000256" key="4">
    <source>
        <dbReference type="ARBA" id="ARBA00022723"/>
    </source>
</evidence>
<evidence type="ECO:0000256" key="10">
    <source>
        <dbReference type="PIRSR" id="PIRSR006113-2"/>
    </source>
</evidence>
<dbReference type="GO" id="GO:0046872">
    <property type="term" value="F:metal ion binding"/>
    <property type="evidence" value="ECO:0007669"/>
    <property type="project" value="UniProtKB-KW"/>
</dbReference>
<dbReference type="GO" id="GO:0008616">
    <property type="term" value="P:tRNA queuosine(34) biosynthetic process"/>
    <property type="evidence" value="ECO:0007669"/>
    <property type="project" value="UniProtKB-KW"/>
</dbReference>
<dbReference type="PANTHER" id="PTHR12589">
    <property type="entry name" value="PYRUVOYL TETRAHYDROBIOPTERIN SYNTHASE"/>
    <property type="match status" value="1"/>
</dbReference>
<keyword evidence="8" id="KW-0671">Queuosine biosynthesis</keyword>
<dbReference type="InterPro" id="IPR038418">
    <property type="entry name" value="6-PTP_synth/QueD_sf"/>
</dbReference>
<dbReference type="Pfam" id="PF01242">
    <property type="entry name" value="PTPS"/>
    <property type="match status" value="1"/>
</dbReference>
<sequence>MHKIRLTKEFRFEMAHALWNYDGLCKHFHGHSYILRVTVIGSPNNDSNSPKYGMVMDFGQLKAIVNEEVVDRLDHCVVINKNAEHQEFTNIPQMGERVVLTDYQPTCENMIVEMAERISSRLPKEVKLHSLRLNETANSFAEWFAEDNE</sequence>
<dbReference type="InterPro" id="IPR007115">
    <property type="entry name" value="6-PTP_synth/QueD"/>
</dbReference>
<feature type="binding site" evidence="10">
    <location>
        <position position="16"/>
    </location>
    <ligand>
        <name>Zn(2+)</name>
        <dbReference type="ChEBI" id="CHEBI:29105"/>
    </ligand>
</feature>
<evidence type="ECO:0000256" key="7">
    <source>
        <dbReference type="ARBA" id="ARBA00048807"/>
    </source>
</evidence>
<dbReference type="AlphaFoldDB" id="A0AAE3M4U6"/>
<feature type="active site" description="Charge relay system" evidence="9">
    <location>
        <position position="135"/>
    </location>
</feature>
<dbReference type="GO" id="GO:0070497">
    <property type="term" value="F:6-carboxytetrahydropterin synthase activity"/>
    <property type="evidence" value="ECO:0007669"/>
    <property type="project" value="UniProtKB-EC"/>
</dbReference>
<comment type="caution">
    <text evidence="11">The sequence shown here is derived from an EMBL/GenBank/DDBJ whole genome shotgun (WGS) entry which is preliminary data.</text>
</comment>
<organism evidence="11 12">
    <name type="scientific">Plebeiibacterium sediminum</name>
    <dbReference type="NCBI Taxonomy" id="2992112"/>
    <lineage>
        <taxon>Bacteria</taxon>
        <taxon>Pseudomonadati</taxon>
        <taxon>Bacteroidota</taxon>
        <taxon>Bacteroidia</taxon>
        <taxon>Marinilabiliales</taxon>
        <taxon>Marinilabiliaceae</taxon>
        <taxon>Plebeiibacterium</taxon>
    </lineage>
</organism>
<evidence type="ECO:0000256" key="9">
    <source>
        <dbReference type="PIRSR" id="PIRSR006113-1"/>
    </source>
</evidence>
<evidence type="ECO:0000256" key="5">
    <source>
        <dbReference type="ARBA" id="ARBA00022833"/>
    </source>
</evidence>
<evidence type="ECO:0000256" key="2">
    <source>
        <dbReference type="ARBA" id="ARBA00008900"/>
    </source>
</evidence>
<keyword evidence="5 8" id="KW-0862">Zinc</keyword>
<dbReference type="PIRSF" id="PIRSF006113">
    <property type="entry name" value="PTP_synth"/>
    <property type="match status" value="1"/>
</dbReference>
<dbReference type="Proteomes" id="UP001209229">
    <property type="component" value="Unassembled WGS sequence"/>
</dbReference>
<comment type="similarity">
    <text evidence="2 8">Belongs to the PTPS family. QueD subfamily.</text>
</comment>
<dbReference type="Gene3D" id="3.30.479.10">
    <property type="entry name" value="6-pyruvoyl tetrahydropterin synthase/QueD"/>
    <property type="match status" value="1"/>
</dbReference>
<reference evidence="11" key="1">
    <citation type="submission" date="2022-10" db="EMBL/GenBank/DDBJ databases">
        <authorList>
            <person name="Yu W.X."/>
        </authorList>
    </citation>
    <scope>NUCLEOTIDE SEQUENCE</scope>
    <source>
        <strain evidence="11">AAT</strain>
    </source>
</reference>
<protein>
    <recommendedName>
        <fullName evidence="3 8">6-carboxy-5,6,7,8-tetrahydropterin synthase</fullName>
        <ecNumber evidence="8">4.-.-.-</ecNumber>
    </recommendedName>
</protein>
<feature type="active site" description="Proton acceptor" evidence="9">
    <location>
        <position position="25"/>
    </location>
</feature>
<name>A0AAE3M4U6_9BACT</name>
<gene>
    <name evidence="11" type="ORF">OM075_11785</name>
</gene>
<evidence type="ECO:0000256" key="1">
    <source>
        <dbReference type="ARBA" id="ARBA00005061"/>
    </source>
</evidence>
<dbReference type="SUPFAM" id="SSF55620">
    <property type="entry name" value="Tetrahydrobiopterin biosynthesis enzymes-like"/>
    <property type="match status" value="1"/>
</dbReference>
<proteinExistence type="inferred from homology"/>
<feature type="active site" description="Charge relay system" evidence="9">
    <location>
        <position position="75"/>
    </location>
</feature>
<evidence type="ECO:0000256" key="8">
    <source>
        <dbReference type="PIRNR" id="PIRNR006113"/>
    </source>
</evidence>
<accession>A0AAE3M4U6</accession>
<comment type="pathway">
    <text evidence="1 8">Purine metabolism; 7-cyano-7-deazaguanine biosynthesis.</text>
</comment>
<dbReference type="RefSeq" id="WP_301190719.1">
    <property type="nucleotide sequence ID" value="NZ_JAPDPJ010000024.1"/>
</dbReference>
<evidence type="ECO:0000313" key="11">
    <source>
        <dbReference type="EMBL" id="MCW3787154.1"/>
    </source>
</evidence>
<dbReference type="EC" id="4.-.-.-" evidence="8"/>